<evidence type="ECO:0000313" key="2">
    <source>
        <dbReference type="EMBL" id="PXX46463.1"/>
    </source>
</evidence>
<dbReference type="PANTHER" id="PTHR42923:SF47">
    <property type="entry name" value="BLR3003 PROTEIN"/>
    <property type="match status" value="1"/>
</dbReference>
<keyword evidence="3" id="KW-1185">Reference proteome</keyword>
<dbReference type="PANTHER" id="PTHR42923">
    <property type="entry name" value="PROTOPORPHYRINOGEN OXIDASE"/>
    <property type="match status" value="1"/>
</dbReference>
<dbReference type="Proteomes" id="UP000247792">
    <property type="component" value="Unassembled WGS sequence"/>
</dbReference>
<gene>
    <name evidence="2" type="ORF">DFR42_10126</name>
</gene>
<dbReference type="EMBL" id="QJKB01000001">
    <property type="protein sequence ID" value="PXX46463.1"/>
    <property type="molecule type" value="Genomic_DNA"/>
</dbReference>
<dbReference type="RefSeq" id="WP_110252948.1">
    <property type="nucleotide sequence ID" value="NZ_QJKB01000001.1"/>
</dbReference>
<comment type="caution">
    <text evidence="2">The sequence shown here is derived from an EMBL/GenBank/DDBJ whole genome shotgun (WGS) entry which is preliminary data.</text>
</comment>
<dbReference type="OrthoDB" id="7849608at2"/>
<dbReference type="InterPro" id="IPR036188">
    <property type="entry name" value="FAD/NAD-bd_sf"/>
</dbReference>
<dbReference type="AlphaFoldDB" id="A0A318JGF1"/>
<dbReference type="NCBIfam" id="TIGR03467">
    <property type="entry name" value="HpnE"/>
    <property type="match status" value="1"/>
</dbReference>
<dbReference type="PROSITE" id="PS51257">
    <property type="entry name" value="PROKAR_LIPOPROTEIN"/>
    <property type="match status" value="1"/>
</dbReference>
<evidence type="ECO:0000313" key="3">
    <source>
        <dbReference type="Proteomes" id="UP000247792"/>
    </source>
</evidence>
<organism evidence="2 3">
    <name type="scientific">Undibacterium pigrum</name>
    <dbReference type="NCBI Taxonomy" id="401470"/>
    <lineage>
        <taxon>Bacteria</taxon>
        <taxon>Pseudomonadati</taxon>
        <taxon>Pseudomonadota</taxon>
        <taxon>Betaproteobacteria</taxon>
        <taxon>Burkholderiales</taxon>
        <taxon>Oxalobacteraceae</taxon>
        <taxon>Undibacterium</taxon>
    </lineage>
</organism>
<reference evidence="2 3" key="1">
    <citation type="submission" date="2018-05" db="EMBL/GenBank/DDBJ databases">
        <title>Genomic Encyclopedia of Type Strains, Phase IV (KMG-IV): sequencing the most valuable type-strain genomes for metagenomic binning, comparative biology and taxonomic classification.</title>
        <authorList>
            <person name="Goeker M."/>
        </authorList>
    </citation>
    <scope>NUCLEOTIDE SEQUENCE [LARGE SCALE GENOMIC DNA]</scope>
    <source>
        <strain evidence="2 3">DSM 19792</strain>
    </source>
</reference>
<name>A0A318JGF1_9BURK</name>
<dbReference type="SUPFAM" id="SSF51905">
    <property type="entry name" value="FAD/NAD(P)-binding domain"/>
    <property type="match status" value="1"/>
</dbReference>
<dbReference type="InterPro" id="IPR017830">
    <property type="entry name" value="SQase_HpnE"/>
</dbReference>
<dbReference type="InterPro" id="IPR050464">
    <property type="entry name" value="Zeta_carotene_desat/Oxidored"/>
</dbReference>
<sequence length="456" mass="49575">MAKKDALKNKSVAVIGAGWAGCAAACELAQQGATVTLFESSRNLGGRARGVTVHGHELDNGQHILLGAYTQSLRLMQLVGVDTETALLNLPLQMVYPALEDGMSFIAPRLPAPLHLLLALLKSSGLSFADKMALARFSSTARWMDWRLNEDCSVLELLERFDQTPRLCRLMWIPLCIAALNTPPERASAQVFLNVLRDSLGAKRAASDMLIPRLDLSKVFPEKAADYVRAHGGQVLAAHTATGLVPNEEGKWQIQLKQDQAQLPLYDAVILACDFANTDRLLATLPVKDQATALPAITYEPITTCYLQYASNVRLPRPMLALLDDTDLKKWGQYVFDRGQLQPDQAGLLAVVVSVSQAATEIDRHELAMDIAAQLAQSLGMPELAQPIWHQCISEKRATFSCAPGLNRPVNHTAWPGLYLAGDYTKGDYPATLEGAVRSGIAASQAIAKDFKAAKN</sequence>
<evidence type="ECO:0000259" key="1">
    <source>
        <dbReference type="Pfam" id="PF01593"/>
    </source>
</evidence>
<dbReference type="InterPro" id="IPR002937">
    <property type="entry name" value="Amino_oxidase"/>
</dbReference>
<protein>
    <submittedName>
        <fullName evidence="2">Squalene-associated FAD-dependent desaturase</fullName>
    </submittedName>
</protein>
<dbReference type="GO" id="GO:0016491">
    <property type="term" value="F:oxidoreductase activity"/>
    <property type="evidence" value="ECO:0007669"/>
    <property type="project" value="InterPro"/>
</dbReference>
<accession>A0A318JGF1</accession>
<dbReference type="Gene3D" id="3.50.50.60">
    <property type="entry name" value="FAD/NAD(P)-binding domain"/>
    <property type="match status" value="1"/>
</dbReference>
<proteinExistence type="predicted"/>
<feature type="domain" description="Amine oxidase" evidence="1">
    <location>
        <begin position="20"/>
        <end position="447"/>
    </location>
</feature>
<dbReference type="Pfam" id="PF01593">
    <property type="entry name" value="Amino_oxidase"/>
    <property type="match status" value="1"/>
</dbReference>